<dbReference type="GO" id="GO:0019684">
    <property type="term" value="P:photosynthesis, light reaction"/>
    <property type="evidence" value="ECO:0007669"/>
    <property type="project" value="InterPro"/>
</dbReference>
<name>A0A074MCW7_9SPHN</name>
<reference evidence="2 3" key="1">
    <citation type="submission" date="2014-04" db="EMBL/GenBank/DDBJ databases">
        <title>A comprehensive comparison of genomes of Erythrobacter spp. Strains.</title>
        <authorList>
            <person name="Zheng Q."/>
        </authorList>
    </citation>
    <scope>NUCLEOTIDE SEQUENCE [LARGE SCALE GENOMIC DNA]</scope>
    <source>
        <strain evidence="2 3">DSM 8509</strain>
    </source>
</reference>
<protein>
    <recommendedName>
        <fullName evidence="1">PRC-barrel domain-containing protein</fullName>
    </recommendedName>
</protein>
<gene>
    <name evidence="2" type="ORF">EH32_15350</name>
</gene>
<feature type="domain" description="PRC-barrel" evidence="1">
    <location>
        <begin position="31"/>
        <end position="93"/>
    </location>
</feature>
<evidence type="ECO:0000259" key="1">
    <source>
        <dbReference type="Pfam" id="PF05239"/>
    </source>
</evidence>
<proteinExistence type="predicted"/>
<dbReference type="GO" id="GO:0030077">
    <property type="term" value="C:plasma membrane light-harvesting complex"/>
    <property type="evidence" value="ECO:0007669"/>
    <property type="project" value="InterPro"/>
</dbReference>
<dbReference type="InterPro" id="IPR011033">
    <property type="entry name" value="PRC_barrel-like_sf"/>
</dbReference>
<evidence type="ECO:0000313" key="3">
    <source>
        <dbReference type="Proteomes" id="UP000027866"/>
    </source>
</evidence>
<comment type="caution">
    <text evidence="2">The sequence shown here is derived from an EMBL/GenBank/DDBJ whole genome shotgun (WGS) entry which is preliminary data.</text>
</comment>
<dbReference type="Proteomes" id="UP000027866">
    <property type="component" value="Unassembled WGS sequence"/>
</dbReference>
<dbReference type="Gene3D" id="3.90.50.10">
    <property type="entry name" value="Photosynthetic Reaction Center, subunit H, domain 2"/>
    <property type="match status" value="1"/>
</dbReference>
<dbReference type="InterPro" id="IPR014747">
    <property type="entry name" value="Bac_photo_RC_H_C"/>
</dbReference>
<sequence length="122" mass="13951">MKRRSQGSNIMNTDNYVDLAELDDYKLENSHQDLRGHALYSSDGTRLGTIRRMLVDPEREHVAALVLDDGRGVPVSEIEIRKGDAYIDPVEETRWFRPEDSRRDVARGPVQVRRREHPGGPA</sequence>
<dbReference type="Pfam" id="PF05239">
    <property type="entry name" value="PRC"/>
    <property type="match status" value="1"/>
</dbReference>
<evidence type="ECO:0000313" key="2">
    <source>
        <dbReference type="EMBL" id="KEO92631.1"/>
    </source>
</evidence>
<dbReference type="EMBL" id="JMIX01000009">
    <property type="protein sequence ID" value="KEO92631.1"/>
    <property type="molecule type" value="Genomic_DNA"/>
</dbReference>
<dbReference type="InterPro" id="IPR027275">
    <property type="entry name" value="PRC-brl_dom"/>
</dbReference>
<organism evidence="2 3">
    <name type="scientific">Erythrobacter litoralis</name>
    <dbReference type="NCBI Taxonomy" id="39960"/>
    <lineage>
        <taxon>Bacteria</taxon>
        <taxon>Pseudomonadati</taxon>
        <taxon>Pseudomonadota</taxon>
        <taxon>Alphaproteobacteria</taxon>
        <taxon>Sphingomonadales</taxon>
        <taxon>Erythrobacteraceae</taxon>
        <taxon>Erythrobacter/Porphyrobacter group</taxon>
        <taxon>Erythrobacter</taxon>
    </lineage>
</organism>
<keyword evidence="3" id="KW-1185">Reference proteome</keyword>
<dbReference type="AlphaFoldDB" id="A0A074MCW7"/>
<dbReference type="SUPFAM" id="SSF50346">
    <property type="entry name" value="PRC-barrel domain"/>
    <property type="match status" value="1"/>
</dbReference>
<accession>A0A074MCW7</accession>